<reference evidence="1" key="1">
    <citation type="submission" date="2018-12" db="EMBL/GenBank/DDBJ databases">
        <title>Novel natural products biosynthetic potential of the class Ktedonobacteria.</title>
        <authorList>
            <person name="Zheng Y."/>
            <person name="Saitou A."/>
            <person name="Wang C.M."/>
            <person name="Toyoda A."/>
            <person name="Minakuchi Y."/>
            <person name="Sekiguchi Y."/>
            <person name="Ueda K."/>
            <person name="Takano H."/>
            <person name="Sakai Y."/>
            <person name="Yokota A."/>
            <person name="Yabe S."/>
        </authorList>
    </citation>
    <scope>NUCLEOTIDE SEQUENCE</scope>
    <source>
        <strain evidence="1">COM3</strain>
    </source>
</reference>
<organism evidence="1">
    <name type="scientific">Thermosporothrix sp. COM3</name>
    <dbReference type="NCBI Taxonomy" id="2490863"/>
    <lineage>
        <taxon>Bacteria</taxon>
        <taxon>Bacillati</taxon>
        <taxon>Chloroflexota</taxon>
        <taxon>Ktedonobacteria</taxon>
        <taxon>Ktedonobacterales</taxon>
        <taxon>Thermosporotrichaceae</taxon>
        <taxon>Thermosporothrix</taxon>
    </lineage>
</organism>
<proteinExistence type="predicted"/>
<name>A0A455SI88_9CHLR</name>
<sequence length="75" mass="8843">MFVESRYQGRQGMKQQTTQRFPLLFSLLWRHSFSYVGLVDALQTAFLRMPQQAREDRFQSLTAVYFVPLSPQGRV</sequence>
<protein>
    <submittedName>
        <fullName evidence="1">Uncharacterized protein</fullName>
    </submittedName>
</protein>
<evidence type="ECO:0000313" key="1">
    <source>
        <dbReference type="EMBL" id="BBH88167.1"/>
    </source>
</evidence>
<gene>
    <name evidence="1" type="ORF">KTC_29180</name>
</gene>
<dbReference type="EMBL" id="AP019376">
    <property type="protein sequence ID" value="BBH88167.1"/>
    <property type="molecule type" value="Genomic_DNA"/>
</dbReference>
<dbReference type="AlphaFoldDB" id="A0A455SI88"/>
<accession>A0A455SI88</accession>